<dbReference type="AlphaFoldDB" id="A0AA86W4I1"/>
<organism evidence="4 5">
    <name type="scientific">Sphenostylis stenocarpa</name>
    <dbReference type="NCBI Taxonomy" id="92480"/>
    <lineage>
        <taxon>Eukaryota</taxon>
        <taxon>Viridiplantae</taxon>
        <taxon>Streptophyta</taxon>
        <taxon>Embryophyta</taxon>
        <taxon>Tracheophyta</taxon>
        <taxon>Spermatophyta</taxon>
        <taxon>Magnoliopsida</taxon>
        <taxon>eudicotyledons</taxon>
        <taxon>Gunneridae</taxon>
        <taxon>Pentapetalae</taxon>
        <taxon>rosids</taxon>
        <taxon>fabids</taxon>
        <taxon>Fabales</taxon>
        <taxon>Fabaceae</taxon>
        <taxon>Papilionoideae</taxon>
        <taxon>50 kb inversion clade</taxon>
        <taxon>NPAAA clade</taxon>
        <taxon>indigoferoid/millettioid clade</taxon>
        <taxon>Phaseoleae</taxon>
        <taxon>Sphenostylis</taxon>
    </lineage>
</organism>
<gene>
    <name evidence="4" type="ORF">AYBTSS11_LOCUS30011</name>
</gene>
<evidence type="ECO:0000259" key="3">
    <source>
        <dbReference type="Pfam" id="PF24818"/>
    </source>
</evidence>
<feature type="signal peptide" evidence="2">
    <location>
        <begin position="1"/>
        <end position="37"/>
    </location>
</feature>
<sequence>MNKPSTKLRFLCSLSLLHSYLKLLLWRTALDPMTVFAKEDSPTTKTLPWLLHINITLQRISFCISHTFRMTTTTNIVMMMHKLRVKGYAFLVMHANYGIRIFNFFYRVTYIITLHCIFLSLFCCAEIDVDDYAFVFFIFCAQALKEFSQLPPPLGLKFTMTPEMLQPSEVAGNKIEKLKAVQFPMDMLRIGSFKVRNYIMITVGQRASNCILETIEAKYPYELVAKCYYARQKLMWEILHDGLKYKIEIQYQNISAIRAVIQENSPGILEIELEKVPSFFQEIEPKPKKHTMWTTSHDFTHAQASQYRRHYLQFPPGVLDQHYMKLLQSDKRLLELSRRTFPSSHSAYFNWHLGEGTTQFSVGHDLHDIVYPYSLTLSP</sequence>
<keyword evidence="1" id="KW-0472">Membrane</keyword>
<feature type="transmembrane region" description="Helical" evidence="1">
    <location>
        <begin position="88"/>
        <end position="106"/>
    </location>
</feature>
<protein>
    <recommendedName>
        <fullName evidence="3">TRF2/HOY1 PH-like domain-containing protein</fullName>
    </recommendedName>
</protein>
<evidence type="ECO:0000256" key="1">
    <source>
        <dbReference type="SAM" id="Phobius"/>
    </source>
</evidence>
<dbReference type="EMBL" id="OY731407">
    <property type="protein sequence ID" value="CAJ1977841.1"/>
    <property type="molecule type" value="Genomic_DNA"/>
</dbReference>
<keyword evidence="5" id="KW-1185">Reference proteome</keyword>
<keyword evidence="1" id="KW-1133">Transmembrane helix</keyword>
<evidence type="ECO:0000313" key="5">
    <source>
        <dbReference type="Proteomes" id="UP001189624"/>
    </source>
</evidence>
<dbReference type="PANTHER" id="PTHR33494:SF5">
    <property type="entry name" value="F10A16.6 PROTEIN"/>
    <property type="match status" value="1"/>
</dbReference>
<reference evidence="4" key="1">
    <citation type="submission" date="2023-10" db="EMBL/GenBank/DDBJ databases">
        <authorList>
            <person name="Domelevo Entfellner J.-B."/>
        </authorList>
    </citation>
    <scope>NUCLEOTIDE SEQUENCE</scope>
</reference>
<proteinExistence type="predicted"/>
<evidence type="ECO:0000256" key="2">
    <source>
        <dbReference type="SAM" id="SignalP"/>
    </source>
</evidence>
<name>A0AA86W4I1_9FABA</name>
<accession>A0AA86W4I1</accession>
<keyword evidence="2" id="KW-0732">Signal</keyword>
<dbReference type="InterPro" id="IPR057939">
    <property type="entry name" value="TRF2_HOY1_PH"/>
</dbReference>
<feature type="domain" description="TRF2/HOY1 PH-like" evidence="3">
    <location>
        <begin position="215"/>
        <end position="320"/>
    </location>
</feature>
<dbReference type="Proteomes" id="UP001189624">
    <property type="component" value="Chromosome 10"/>
</dbReference>
<dbReference type="PANTHER" id="PTHR33494">
    <property type="entry name" value="OS02G0793800 PROTEIN"/>
    <property type="match status" value="1"/>
</dbReference>
<feature type="chain" id="PRO_5041742111" description="TRF2/HOY1 PH-like domain-containing protein" evidence="2">
    <location>
        <begin position="38"/>
        <end position="379"/>
    </location>
</feature>
<dbReference type="Pfam" id="PF24818">
    <property type="entry name" value="PH_TRF2_HOY1"/>
    <property type="match status" value="1"/>
</dbReference>
<evidence type="ECO:0000313" key="4">
    <source>
        <dbReference type="EMBL" id="CAJ1977841.1"/>
    </source>
</evidence>
<dbReference type="Gramene" id="rna-AYBTSS11_LOCUS30011">
    <property type="protein sequence ID" value="CAJ1977841.1"/>
    <property type="gene ID" value="gene-AYBTSS11_LOCUS30011"/>
</dbReference>
<keyword evidence="1" id="KW-0812">Transmembrane</keyword>